<dbReference type="Proteomes" id="UP000002027">
    <property type="component" value="Chromosome 2"/>
</dbReference>
<evidence type="ECO:0000256" key="1">
    <source>
        <dbReference type="SAM" id="MobiDB-lite"/>
    </source>
</evidence>
<dbReference type="InParanoid" id="D1C9Y0"/>
<dbReference type="Pfam" id="PF01402">
    <property type="entry name" value="RHH_1"/>
    <property type="match status" value="1"/>
</dbReference>
<dbReference type="eggNOG" id="ENOG5033JAC">
    <property type="taxonomic scope" value="Bacteria"/>
</dbReference>
<feature type="domain" description="Ribbon-helix-helix protein CopG" evidence="2">
    <location>
        <begin position="10"/>
        <end position="45"/>
    </location>
</feature>
<dbReference type="GO" id="GO:0006355">
    <property type="term" value="P:regulation of DNA-templated transcription"/>
    <property type="evidence" value="ECO:0007669"/>
    <property type="project" value="InterPro"/>
</dbReference>
<feature type="compositionally biased region" description="Basic and acidic residues" evidence="1">
    <location>
        <begin position="73"/>
        <end position="87"/>
    </location>
</feature>
<organism evidence="3 4">
    <name type="scientific">Sphaerobacter thermophilus (strain ATCC 49802 / DSM 20745 / KCCM 41009 / NCIMB 13125 / S 6022)</name>
    <dbReference type="NCBI Taxonomy" id="479434"/>
    <lineage>
        <taxon>Bacteria</taxon>
        <taxon>Pseudomonadati</taxon>
        <taxon>Thermomicrobiota</taxon>
        <taxon>Thermomicrobia</taxon>
        <taxon>Sphaerobacterales</taxon>
        <taxon>Sphaerobacterineae</taxon>
        <taxon>Sphaerobacteraceae</taxon>
        <taxon>Sphaerobacter</taxon>
    </lineage>
</organism>
<name>D1C9Y0_SPHTD</name>
<dbReference type="InterPro" id="IPR002145">
    <property type="entry name" value="CopG"/>
</dbReference>
<sequence length="106" mass="11847">MGYRMCMLDHRVQVLLDDERYEKVAREARRRGISIGAVIREAIDRLPTDSEARRAAIEAILAAEPMPVPDDPADLRRELDTARDTAERQSSVRPCSPSSCPVAIPC</sequence>
<dbReference type="CDD" id="cd21631">
    <property type="entry name" value="RHH_CopG_NikR-like"/>
    <property type="match status" value="1"/>
</dbReference>
<reference evidence="3 4" key="2">
    <citation type="journal article" date="2010" name="Stand. Genomic Sci.">
        <title>Complete genome sequence of Desulfohalobium retbaense type strain (HR(100)).</title>
        <authorList>
            <person name="Spring S."/>
            <person name="Nolan M."/>
            <person name="Lapidus A."/>
            <person name="Glavina Del Rio T."/>
            <person name="Copeland A."/>
            <person name="Tice H."/>
            <person name="Cheng J.F."/>
            <person name="Lucas S."/>
            <person name="Land M."/>
            <person name="Chen F."/>
            <person name="Bruce D."/>
            <person name="Goodwin L."/>
            <person name="Pitluck S."/>
            <person name="Ivanova N."/>
            <person name="Mavromatis K."/>
            <person name="Mikhailova N."/>
            <person name="Pati A."/>
            <person name="Chen A."/>
            <person name="Palaniappan K."/>
            <person name="Hauser L."/>
            <person name="Chang Y.J."/>
            <person name="Jeffries C.D."/>
            <person name="Munk C."/>
            <person name="Kiss H."/>
            <person name="Chain P."/>
            <person name="Han C."/>
            <person name="Brettin T."/>
            <person name="Detter J.C."/>
            <person name="Schuler E."/>
            <person name="Goker M."/>
            <person name="Rohde M."/>
            <person name="Bristow J."/>
            <person name="Eisen J.A."/>
            <person name="Markowitz V."/>
            <person name="Hugenholtz P."/>
            <person name="Kyrpides N.C."/>
            <person name="Klenk H.P."/>
        </authorList>
    </citation>
    <scope>NUCLEOTIDE SEQUENCE [LARGE SCALE GENOMIC DNA]</scope>
    <source>
        <strain evidence="4">ATCC 49802 / DSM 20745 / S 6022</strain>
    </source>
</reference>
<feature type="region of interest" description="Disordered" evidence="1">
    <location>
        <begin position="66"/>
        <end position="106"/>
    </location>
</feature>
<dbReference type="AlphaFoldDB" id="D1C9Y0"/>
<feature type="compositionally biased region" description="Low complexity" evidence="1">
    <location>
        <begin position="91"/>
        <end position="106"/>
    </location>
</feature>
<dbReference type="HOGENOM" id="CLU_2221554_0_0_0"/>
<gene>
    <name evidence="3" type="ordered locus">Sthe_3223</name>
</gene>
<accession>D1C9Y0</accession>
<dbReference type="STRING" id="479434.Sthe_3223"/>
<reference evidence="4" key="1">
    <citation type="submission" date="2009-11" db="EMBL/GenBank/DDBJ databases">
        <title>The complete chromosome 2 of Sphaerobacter thermophilus DSM 20745.</title>
        <authorList>
            <person name="Lucas S."/>
            <person name="Copeland A."/>
            <person name="Lapidus A."/>
            <person name="Glavina del Rio T."/>
            <person name="Dalin E."/>
            <person name="Tice H."/>
            <person name="Bruce D."/>
            <person name="Goodwin L."/>
            <person name="Pitluck S."/>
            <person name="Kyrpides N."/>
            <person name="Mavromatis K."/>
            <person name="Ivanova N."/>
            <person name="Mikhailova N."/>
            <person name="LaButti K.M."/>
            <person name="Clum A."/>
            <person name="Sun H.I."/>
            <person name="Brettin T."/>
            <person name="Detter J.C."/>
            <person name="Han C."/>
            <person name="Larimer F."/>
            <person name="Land M."/>
            <person name="Hauser L."/>
            <person name="Markowitz V."/>
            <person name="Cheng J.F."/>
            <person name="Hugenholtz P."/>
            <person name="Woyke T."/>
            <person name="Wu D."/>
            <person name="Steenblock K."/>
            <person name="Schneider S."/>
            <person name="Pukall R."/>
            <person name="Goeker M."/>
            <person name="Klenk H.P."/>
            <person name="Eisen J.A."/>
        </authorList>
    </citation>
    <scope>NUCLEOTIDE SEQUENCE [LARGE SCALE GENOMIC DNA]</scope>
    <source>
        <strain evidence="4">ATCC 49802 / DSM 20745 / S 6022</strain>
    </source>
</reference>
<evidence type="ECO:0000313" key="3">
    <source>
        <dbReference type="EMBL" id="ACZ40623.1"/>
    </source>
</evidence>
<evidence type="ECO:0000259" key="2">
    <source>
        <dbReference type="Pfam" id="PF01402"/>
    </source>
</evidence>
<keyword evidence="4" id="KW-1185">Reference proteome</keyword>
<dbReference type="KEGG" id="sti:Sthe_3223"/>
<dbReference type="EMBL" id="CP001824">
    <property type="protein sequence ID" value="ACZ40623.1"/>
    <property type="molecule type" value="Genomic_DNA"/>
</dbReference>
<evidence type="ECO:0000313" key="4">
    <source>
        <dbReference type="Proteomes" id="UP000002027"/>
    </source>
</evidence>
<proteinExistence type="predicted"/>
<protein>
    <recommendedName>
        <fullName evidence="2">Ribbon-helix-helix protein CopG domain-containing protein</fullName>
    </recommendedName>
</protein>